<evidence type="ECO:0000256" key="1">
    <source>
        <dbReference type="ARBA" id="ARBA00023209"/>
    </source>
</evidence>
<dbReference type="PANTHER" id="PTHR22603">
    <property type="entry name" value="CHOLINE/ETHANOALAMINE KINASE"/>
    <property type="match status" value="1"/>
</dbReference>
<dbReference type="EMBL" id="CAJPIZ010005625">
    <property type="protein sequence ID" value="CAG2108783.1"/>
    <property type="molecule type" value="Genomic_DNA"/>
</dbReference>
<dbReference type="OrthoDB" id="6516455at2759"/>
<keyword evidence="2" id="KW-1208">Phospholipid metabolism</keyword>
<name>A0A7R9KS62_9ACAR</name>
<dbReference type="Pfam" id="PF01633">
    <property type="entry name" value="Choline_kinase"/>
    <property type="match status" value="1"/>
</dbReference>
<evidence type="ECO:0000256" key="2">
    <source>
        <dbReference type="ARBA" id="ARBA00023264"/>
    </source>
</evidence>
<keyword evidence="1" id="KW-0443">Lipid metabolism</keyword>
<dbReference type="InterPro" id="IPR011009">
    <property type="entry name" value="Kinase-like_dom_sf"/>
</dbReference>
<dbReference type="GO" id="GO:0006646">
    <property type="term" value="P:phosphatidylethanolamine biosynthetic process"/>
    <property type="evidence" value="ECO:0007669"/>
    <property type="project" value="TreeGrafter"/>
</dbReference>
<dbReference type="AlphaFoldDB" id="A0A7R9KS62"/>
<dbReference type="PANTHER" id="PTHR22603:SF93">
    <property type="entry name" value="RE24176P"/>
    <property type="match status" value="1"/>
</dbReference>
<dbReference type="Proteomes" id="UP000759131">
    <property type="component" value="Unassembled WGS sequence"/>
</dbReference>
<keyword evidence="5" id="KW-1185">Reference proteome</keyword>
<evidence type="ECO:0000256" key="3">
    <source>
        <dbReference type="ARBA" id="ARBA00038211"/>
    </source>
</evidence>
<evidence type="ECO:0008006" key="6">
    <source>
        <dbReference type="Google" id="ProtNLM"/>
    </source>
</evidence>
<dbReference type="Gene3D" id="3.90.1200.10">
    <property type="match status" value="1"/>
</dbReference>
<protein>
    <recommendedName>
        <fullName evidence="6">Choline/ethanolamine kinase</fullName>
    </recommendedName>
</protein>
<dbReference type="GO" id="GO:0005737">
    <property type="term" value="C:cytoplasm"/>
    <property type="evidence" value="ECO:0007669"/>
    <property type="project" value="TreeGrafter"/>
</dbReference>
<dbReference type="SUPFAM" id="SSF56112">
    <property type="entry name" value="Protein kinase-like (PK-like)"/>
    <property type="match status" value="1"/>
</dbReference>
<comment type="similarity">
    <text evidence="3">Belongs to the choline/ethanolamine kinase family.</text>
</comment>
<dbReference type="GO" id="GO:0004305">
    <property type="term" value="F:ethanolamine kinase activity"/>
    <property type="evidence" value="ECO:0007669"/>
    <property type="project" value="TreeGrafter"/>
</dbReference>
<keyword evidence="1" id="KW-0594">Phospholipid biosynthesis</keyword>
<accession>A0A7R9KS62</accession>
<dbReference type="Gene3D" id="3.30.200.20">
    <property type="entry name" value="Phosphorylase Kinase, domain 1"/>
    <property type="match status" value="1"/>
</dbReference>
<dbReference type="GO" id="GO:0004103">
    <property type="term" value="F:choline kinase activity"/>
    <property type="evidence" value="ECO:0007669"/>
    <property type="project" value="TreeGrafter"/>
</dbReference>
<proteinExistence type="inferred from homology"/>
<keyword evidence="1" id="KW-0444">Lipid biosynthesis</keyword>
<dbReference type="EMBL" id="OC860200">
    <property type="protein sequence ID" value="CAD7628353.1"/>
    <property type="molecule type" value="Genomic_DNA"/>
</dbReference>
<evidence type="ECO:0000313" key="4">
    <source>
        <dbReference type="EMBL" id="CAD7628353.1"/>
    </source>
</evidence>
<reference evidence="4" key="1">
    <citation type="submission" date="2020-11" db="EMBL/GenBank/DDBJ databases">
        <authorList>
            <person name="Tran Van P."/>
        </authorList>
    </citation>
    <scope>NUCLEOTIDE SEQUENCE</scope>
</reference>
<organism evidence="4">
    <name type="scientific">Medioppia subpectinata</name>
    <dbReference type="NCBI Taxonomy" id="1979941"/>
    <lineage>
        <taxon>Eukaryota</taxon>
        <taxon>Metazoa</taxon>
        <taxon>Ecdysozoa</taxon>
        <taxon>Arthropoda</taxon>
        <taxon>Chelicerata</taxon>
        <taxon>Arachnida</taxon>
        <taxon>Acari</taxon>
        <taxon>Acariformes</taxon>
        <taxon>Sarcoptiformes</taxon>
        <taxon>Oribatida</taxon>
        <taxon>Brachypylina</taxon>
        <taxon>Oppioidea</taxon>
        <taxon>Oppiidae</taxon>
        <taxon>Medioppia</taxon>
    </lineage>
</organism>
<gene>
    <name evidence="4" type="ORF">OSB1V03_LOCUS8775</name>
</gene>
<sequence length="400" mass="45776">MISNSEYSEYNFKSMTDFNATNQTDLIRGETPVDIVDTCLQLCKQYLSGVWTQQTVDTIEVKRITGGLTNHMYCCRIKSGGEESPQTAVPREVAIRLYGRKNLITDGIDGERLSDIIIGLMVSHNGLGPRVYGMFNGGQILAYYKHRHFGLADQNRPQLVLQVFEGLARIHAMDVPVKREHWFFTTAYNWYNIIENDTKTQTLVNELNLNALKTHSLKAELNFVKQLVDKCDSPLVFCHNDFRSVNIMVLEDSDCSADDNSDERVLFCDYESSSYGYRGHDLGYIINEWGRSLWDVQKPHIFPLDSTLIPLIEIYVNECRRVLGNRFTESEINSVRHILIEMKIFSLVCMMSGVLILLKNDPDAGDALDMDKNLTMHIKKLTAQKFDCICKVMKSFGEYQ</sequence>
<evidence type="ECO:0000313" key="5">
    <source>
        <dbReference type="Proteomes" id="UP000759131"/>
    </source>
</evidence>